<feature type="non-terminal residue" evidence="2">
    <location>
        <position position="121"/>
    </location>
</feature>
<accession>A0A6A5ST61</accession>
<proteinExistence type="predicted"/>
<evidence type="ECO:0000256" key="1">
    <source>
        <dbReference type="SAM" id="MobiDB-lite"/>
    </source>
</evidence>
<evidence type="ECO:0000313" key="2">
    <source>
        <dbReference type="EMBL" id="KAF1942852.1"/>
    </source>
</evidence>
<sequence length="121" mass="13892">MADPWNSHPHETPTKARVCGAIEYMVAKGKPHSKEDVFRFNNVSHRQGWAMVSDGSVDRRHHSQDKPERRGRPALITNQQIKEMDRIIREDGFEARKLSWQELGFEAGIEGIQARTIARAM</sequence>
<dbReference type="Proteomes" id="UP000800038">
    <property type="component" value="Unassembled WGS sequence"/>
</dbReference>
<dbReference type="OrthoDB" id="3691195at2759"/>
<evidence type="ECO:0000313" key="3">
    <source>
        <dbReference type="Proteomes" id="UP000800038"/>
    </source>
</evidence>
<dbReference type="AlphaFoldDB" id="A0A6A5ST61"/>
<protein>
    <submittedName>
        <fullName evidence="2">Uncharacterized protein</fullName>
    </submittedName>
</protein>
<reference evidence="2" key="1">
    <citation type="journal article" date="2020" name="Stud. Mycol.">
        <title>101 Dothideomycetes genomes: a test case for predicting lifestyles and emergence of pathogens.</title>
        <authorList>
            <person name="Haridas S."/>
            <person name="Albert R."/>
            <person name="Binder M."/>
            <person name="Bloem J."/>
            <person name="Labutti K."/>
            <person name="Salamov A."/>
            <person name="Andreopoulos B."/>
            <person name="Baker S."/>
            <person name="Barry K."/>
            <person name="Bills G."/>
            <person name="Bluhm B."/>
            <person name="Cannon C."/>
            <person name="Castanera R."/>
            <person name="Culley D."/>
            <person name="Daum C."/>
            <person name="Ezra D."/>
            <person name="Gonzalez J."/>
            <person name="Henrissat B."/>
            <person name="Kuo A."/>
            <person name="Liang C."/>
            <person name="Lipzen A."/>
            <person name="Lutzoni F."/>
            <person name="Magnuson J."/>
            <person name="Mondo S."/>
            <person name="Nolan M."/>
            <person name="Ohm R."/>
            <person name="Pangilinan J."/>
            <person name="Park H.-J."/>
            <person name="Ramirez L."/>
            <person name="Alfaro M."/>
            <person name="Sun H."/>
            <person name="Tritt A."/>
            <person name="Yoshinaga Y."/>
            <person name="Zwiers L.-H."/>
            <person name="Turgeon B."/>
            <person name="Goodwin S."/>
            <person name="Spatafora J."/>
            <person name="Crous P."/>
            <person name="Grigoriev I."/>
        </authorList>
    </citation>
    <scope>NUCLEOTIDE SEQUENCE</scope>
    <source>
        <strain evidence="2">CBS 161.51</strain>
    </source>
</reference>
<dbReference type="EMBL" id="ML976031">
    <property type="protein sequence ID" value="KAF1942852.1"/>
    <property type="molecule type" value="Genomic_DNA"/>
</dbReference>
<keyword evidence="3" id="KW-1185">Reference proteome</keyword>
<name>A0A6A5ST61_9PLEO</name>
<organism evidence="2 3">
    <name type="scientific">Clathrospora elynae</name>
    <dbReference type="NCBI Taxonomy" id="706981"/>
    <lineage>
        <taxon>Eukaryota</taxon>
        <taxon>Fungi</taxon>
        <taxon>Dikarya</taxon>
        <taxon>Ascomycota</taxon>
        <taxon>Pezizomycotina</taxon>
        <taxon>Dothideomycetes</taxon>
        <taxon>Pleosporomycetidae</taxon>
        <taxon>Pleosporales</taxon>
        <taxon>Diademaceae</taxon>
        <taxon>Clathrospora</taxon>
    </lineage>
</organism>
<gene>
    <name evidence="2" type="ORF">EJ02DRAFT_344543</name>
</gene>
<feature type="region of interest" description="Disordered" evidence="1">
    <location>
        <begin position="52"/>
        <end position="74"/>
    </location>
</feature>